<keyword evidence="1" id="KW-0812">Transmembrane</keyword>
<dbReference type="InterPro" id="IPR025746">
    <property type="entry name" value="PilX_N_dom"/>
</dbReference>
<feature type="domain" description="PilX/PilW C-terminal" evidence="2">
    <location>
        <begin position="93"/>
        <end position="170"/>
    </location>
</feature>
<keyword evidence="1" id="KW-1133">Transmembrane helix</keyword>
<keyword evidence="1" id="KW-0472">Membrane</keyword>
<evidence type="ECO:0000313" key="5">
    <source>
        <dbReference type="Proteomes" id="UP000521868"/>
    </source>
</evidence>
<dbReference type="InterPro" id="IPR025205">
    <property type="entry name" value="PilX/PilW_C"/>
</dbReference>
<reference evidence="4 5" key="1">
    <citation type="journal article" date="2020" name="Nature">
        <title>Bacterial chemolithoautotrophy via manganese oxidation.</title>
        <authorList>
            <person name="Yu H."/>
            <person name="Leadbetter J.R."/>
        </authorList>
    </citation>
    <scope>NUCLEOTIDE SEQUENCE [LARGE SCALE GENOMIC DNA]</scope>
    <source>
        <strain evidence="4 5">RBP-1</strain>
    </source>
</reference>
<dbReference type="EMBL" id="VTOX01000002">
    <property type="protein sequence ID" value="NKE65923.1"/>
    <property type="molecule type" value="Genomic_DNA"/>
</dbReference>
<keyword evidence="5" id="KW-1185">Reference proteome</keyword>
<evidence type="ECO:0008006" key="6">
    <source>
        <dbReference type="Google" id="ProtNLM"/>
    </source>
</evidence>
<dbReference type="RefSeq" id="WP_272954162.1">
    <property type="nucleotide sequence ID" value="NZ_VTOX01000002.1"/>
</dbReference>
<dbReference type="AlphaFoldDB" id="A0A7X6DF25"/>
<accession>A0A7X6DF25</accession>
<evidence type="ECO:0000256" key="1">
    <source>
        <dbReference type="SAM" id="Phobius"/>
    </source>
</evidence>
<sequence>MSQRRFAPCAPRHVQSGVTLVMTLVFLVVLAMLGTWAASNNVLQERMAGNTRNRDVALQAAEAALKDAELTIATWRTQAFDGTHGLSAWSAAAANDKAYWQDPARWTSFRAPPSGSLERVAAAPKYVVEKMPNTPNPSDPSVFDVENYRVTARAVGADASAVVILQTIIQYTP</sequence>
<protein>
    <recommendedName>
        <fullName evidence="6">Type IV pilus assembly protein PilX</fullName>
    </recommendedName>
</protein>
<proteinExistence type="predicted"/>
<name>A0A7X6DF25_9BURK</name>
<dbReference type="Pfam" id="PF14341">
    <property type="entry name" value="PilX_N"/>
    <property type="match status" value="1"/>
</dbReference>
<feature type="domain" description="Type 4 fimbrial biogenesis protein PilX N-terminal" evidence="3">
    <location>
        <begin position="16"/>
        <end position="66"/>
    </location>
</feature>
<dbReference type="Pfam" id="PF13681">
    <property type="entry name" value="PilX"/>
    <property type="match status" value="1"/>
</dbReference>
<organism evidence="4 5">
    <name type="scientific">Ramlibacter lithotrophicus</name>
    <dbReference type="NCBI Taxonomy" id="2606681"/>
    <lineage>
        <taxon>Bacteria</taxon>
        <taxon>Pseudomonadati</taxon>
        <taxon>Pseudomonadota</taxon>
        <taxon>Betaproteobacteria</taxon>
        <taxon>Burkholderiales</taxon>
        <taxon>Comamonadaceae</taxon>
        <taxon>Ramlibacter</taxon>
    </lineage>
</organism>
<evidence type="ECO:0000313" key="4">
    <source>
        <dbReference type="EMBL" id="NKE65923.1"/>
    </source>
</evidence>
<dbReference type="Proteomes" id="UP000521868">
    <property type="component" value="Unassembled WGS sequence"/>
</dbReference>
<comment type="caution">
    <text evidence="4">The sequence shown here is derived from an EMBL/GenBank/DDBJ whole genome shotgun (WGS) entry which is preliminary data.</text>
</comment>
<evidence type="ECO:0000259" key="3">
    <source>
        <dbReference type="Pfam" id="PF14341"/>
    </source>
</evidence>
<gene>
    <name evidence="4" type="ORF">RAMLITH_08835</name>
</gene>
<feature type="transmembrane region" description="Helical" evidence="1">
    <location>
        <begin position="20"/>
        <end position="38"/>
    </location>
</feature>
<evidence type="ECO:0000259" key="2">
    <source>
        <dbReference type="Pfam" id="PF13681"/>
    </source>
</evidence>